<feature type="compositionally biased region" description="Basic residues" evidence="7">
    <location>
        <begin position="64"/>
        <end position="73"/>
    </location>
</feature>
<dbReference type="Gene3D" id="3.40.50.300">
    <property type="entry name" value="P-loop containing nucleotide triphosphate hydrolases"/>
    <property type="match status" value="1"/>
</dbReference>
<dbReference type="SUPFAM" id="SSF57903">
    <property type="entry name" value="FYVE/PHD zinc finger"/>
    <property type="match status" value="1"/>
</dbReference>
<dbReference type="InterPro" id="IPR013083">
    <property type="entry name" value="Znf_RING/FYVE/PHD"/>
</dbReference>
<keyword evidence="4" id="KW-0378">Hydrolase</keyword>
<evidence type="ECO:0000256" key="5">
    <source>
        <dbReference type="ARBA" id="ARBA00022833"/>
    </source>
</evidence>
<dbReference type="PROSITE" id="PS01359">
    <property type="entry name" value="ZF_PHD_1"/>
    <property type="match status" value="1"/>
</dbReference>
<evidence type="ECO:0000259" key="8">
    <source>
        <dbReference type="PROSITE" id="PS51192"/>
    </source>
</evidence>
<evidence type="ECO:0000256" key="1">
    <source>
        <dbReference type="ARBA" id="ARBA00022723"/>
    </source>
</evidence>
<keyword evidence="1" id="KW-0479">Metal-binding</keyword>
<accession>A0ABP1E9D6</accession>
<dbReference type="Pfam" id="PF00628">
    <property type="entry name" value="PHD"/>
    <property type="match status" value="1"/>
</dbReference>
<keyword evidence="2" id="KW-0547">Nucleotide-binding</keyword>
<evidence type="ECO:0000256" key="7">
    <source>
        <dbReference type="SAM" id="MobiDB-lite"/>
    </source>
</evidence>
<dbReference type="InterPro" id="IPR038718">
    <property type="entry name" value="SNF2-like_sf"/>
</dbReference>
<dbReference type="Pfam" id="PF00176">
    <property type="entry name" value="SNF2-rel_dom"/>
    <property type="match status" value="1"/>
</dbReference>
<dbReference type="PANTHER" id="PTHR10799">
    <property type="entry name" value="SNF2/RAD54 HELICASE FAMILY"/>
    <property type="match status" value="1"/>
</dbReference>
<dbReference type="EMBL" id="OZ037951">
    <property type="protein sequence ID" value="CAL1715434.1"/>
    <property type="molecule type" value="Genomic_DNA"/>
</dbReference>
<proteinExistence type="predicted"/>
<name>A0ABP1E9D6_9APHY</name>
<dbReference type="Pfam" id="PF00271">
    <property type="entry name" value="Helicase_C"/>
    <property type="match status" value="1"/>
</dbReference>
<dbReference type="CDD" id="cd18793">
    <property type="entry name" value="SF2_C_SNF"/>
    <property type="match status" value="1"/>
</dbReference>
<dbReference type="InterPro" id="IPR019787">
    <property type="entry name" value="Znf_PHD-finger"/>
</dbReference>
<dbReference type="PROSITE" id="PS51194">
    <property type="entry name" value="HELICASE_CTER"/>
    <property type="match status" value="1"/>
</dbReference>
<evidence type="ECO:0000256" key="2">
    <source>
        <dbReference type="ARBA" id="ARBA00022741"/>
    </source>
</evidence>
<gene>
    <name evidence="10" type="ORF">GFSPODELE1_LOCUS10220</name>
</gene>
<dbReference type="Gene3D" id="3.40.50.10810">
    <property type="entry name" value="Tandem AAA-ATPase domain"/>
    <property type="match status" value="1"/>
</dbReference>
<dbReference type="Gene3D" id="3.30.40.10">
    <property type="entry name" value="Zinc/RING finger domain, C3HC4 (zinc finger)"/>
    <property type="match status" value="1"/>
</dbReference>
<evidence type="ECO:0000256" key="3">
    <source>
        <dbReference type="ARBA" id="ARBA00022771"/>
    </source>
</evidence>
<dbReference type="SMART" id="SM00249">
    <property type="entry name" value="PHD"/>
    <property type="match status" value="2"/>
</dbReference>
<dbReference type="InterPro" id="IPR001650">
    <property type="entry name" value="Helicase_C-like"/>
</dbReference>
<organism evidence="10 11">
    <name type="scientific">Somion occarium</name>
    <dbReference type="NCBI Taxonomy" id="3059160"/>
    <lineage>
        <taxon>Eukaryota</taxon>
        <taxon>Fungi</taxon>
        <taxon>Dikarya</taxon>
        <taxon>Basidiomycota</taxon>
        <taxon>Agaricomycotina</taxon>
        <taxon>Agaricomycetes</taxon>
        <taxon>Polyporales</taxon>
        <taxon>Cerrenaceae</taxon>
        <taxon>Somion</taxon>
    </lineage>
</organism>
<evidence type="ECO:0000256" key="4">
    <source>
        <dbReference type="ARBA" id="ARBA00022801"/>
    </source>
</evidence>
<dbReference type="InterPro" id="IPR014001">
    <property type="entry name" value="Helicase_ATP-bd"/>
</dbReference>
<dbReference type="CDD" id="cd15541">
    <property type="entry name" value="PHD_TIF1_like"/>
    <property type="match status" value="1"/>
</dbReference>
<evidence type="ECO:0000259" key="9">
    <source>
        <dbReference type="PROSITE" id="PS51194"/>
    </source>
</evidence>
<keyword evidence="3" id="KW-0863">Zinc-finger</keyword>
<dbReference type="InterPro" id="IPR000330">
    <property type="entry name" value="SNF2_N"/>
</dbReference>
<keyword evidence="11" id="KW-1185">Reference proteome</keyword>
<dbReference type="SMART" id="SM00490">
    <property type="entry name" value="HELICc"/>
    <property type="match status" value="1"/>
</dbReference>
<keyword evidence="6" id="KW-0067">ATP-binding</keyword>
<feature type="domain" description="Helicase C-terminal" evidence="9">
    <location>
        <begin position="536"/>
        <end position="696"/>
    </location>
</feature>
<protein>
    <submittedName>
        <fullName evidence="10">Uncharacterized protein</fullName>
    </submittedName>
</protein>
<dbReference type="SMART" id="SM00487">
    <property type="entry name" value="DEXDc"/>
    <property type="match status" value="1"/>
</dbReference>
<dbReference type="InterPro" id="IPR027417">
    <property type="entry name" value="P-loop_NTPase"/>
</dbReference>
<dbReference type="PROSITE" id="PS51192">
    <property type="entry name" value="HELICASE_ATP_BIND_1"/>
    <property type="match status" value="1"/>
</dbReference>
<dbReference type="Proteomes" id="UP001497453">
    <property type="component" value="Chromosome 8"/>
</dbReference>
<feature type="region of interest" description="Disordered" evidence="7">
    <location>
        <begin position="1"/>
        <end position="76"/>
    </location>
</feature>
<dbReference type="InterPro" id="IPR011011">
    <property type="entry name" value="Znf_FYVE_PHD"/>
</dbReference>
<dbReference type="InterPro" id="IPR001965">
    <property type="entry name" value="Znf_PHD"/>
</dbReference>
<dbReference type="SUPFAM" id="SSF52540">
    <property type="entry name" value="P-loop containing nucleoside triphosphate hydrolases"/>
    <property type="match status" value="2"/>
</dbReference>
<dbReference type="CDD" id="cd17919">
    <property type="entry name" value="DEXHc_Snf"/>
    <property type="match status" value="1"/>
</dbReference>
<dbReference type="InterPro" id="IPR049730">
    <property type="entry name" value="SNF2/RAD54-like_C"/>
</dbReference>
<reference evidence="11" key="1">
    <citation type="submission" date="2024-04" db="EMBL/GenBank/DDBJ databases">
        <authorList>
            <person name="Shaw F."/>
            <person name="Minotto A."/>
        </authorList>
    </citation>
    <scope>NUCLEOTIDE SEQUENCE [LARGE SCALE GENOMIC DNA]</scope>
</reference>
<sequence>MQPTLHQFLHGTRDESSPDELDLLTPTSSNTLVGSPFPDEQFDASKTRRSLRPRISTASEPTPKKKNKKRKQAQLKLVADEEPEGKRIKLAVNRLFPFSLILQAHQNIQHTIVINKKRVSIDAARRRWLHRHRHLFMPLLPESSSFFENLEREVGNSTDEGVYVPMHQLDEQPLLIKGGQMKDYQLQGLSFLTWMHRNGMNCILGDEMGLGKTLQTLSLFAHIKEETTDPHLIICPLSVLSSWNNEIAHWVPSLRVIQFHGQVAERARLKAEIHNAGRFDICLTTYEQYVTEQSWFKSRRWTYVVLDEGHKIKNWETDIARSIQGIGALHRLILTGTPVQNNLIELWGLLHFLYPTLFTPATLRGFRDSFDMTRGSYATDFLNGAHDLLNVIMLRRTKANVVLNVPPREETTMFIPMSEAQRFWYYRLLMRMDSAEMMRVFNGKDEQTESSSVLDVEKTVGAEEGQGHDRKQLVKEYIQSRVEESKGSEGNSWKKLMNLLMQLRKVCDHPYMLPNAEPTPYSIGEHVVASSSKLIFLDKLLKDILPKGERVLIFSQWTSMLDLLEDFMALRDIPYARLDGSTTRPRRTLDIKLFQQEKSPYKVFLVSTKAGGLGINLTKASTVIMFDSDWNPQNDLQAIARAHRIGQTKVVKVYRLIVQGSVEDQMLDRLRRKLFLSLKIMGGSDNTLASSNSNSGSDTGPQLGLSELMSILRRGSSALATGDGGADATGFMNLSEFLDAPIENILQLSKERESARMMKMKVDMGEDSLDTTGEADATKNKEELLRSAEEEERRLLSGVAQVHSRLFEGKIINRSLPSNSQIASEWQEVQKKAKRAGQVTADADGANEHVVEVDGRKIEAALIGPEAVSDTTQSLETVSHARALLQHVPVVVMQSASTPLKTKKKKFDHEDWCIYCRDGGELVLCSHCPRVFHADCHGVTKKEVAKASFITCSQHVCTTCGRSTTDAGGMLFRCQTCPQGFCEDCLPFGDIEAVGATLPELLLVGYGEKASAYYIRCHDCLKLFAEQPKIWKSWQKDMRETEKRLNQLDML</sequence>
<evidence type="ECO:0000313" key="10">
    <source>
        <dbReference type="EMBL" id="CAL1715434.1"/>
    </source>
</evidence>
<evidence type="ECO:0000256" key="6">
    <source>
        <dbReference type="ARBA" id="ARBA00022840"/>
    </source>
</evidence>
<feature type="domain" description="Helicase ATP-binding" evidence="8">
    <location>
        <begin position="193"/>
        <end position="356"/>
    </location>
</feature>
<dbReference type="InterPro" id="IPR019786">
    <property type="entry name" value="Zinc_finger_PHD-type_CS"/>
</dbReference>
<evidence type="ECO:0000313" key="11">
    <source>
        <dbReference type="Proteomes" id="UP001497453"/>
    </source>
</evidence>
<keyword evidence="5" id="KW-0862">Zinc</keyword>